<name>A0A0J9D3H8_SPHYA</name>
<proteinExistence type="predicted"/>
<reference evidence="2 3" key="1">
    <citation type="submission" date="2017-04" db="EMBL/GenBank/DDBJ databases">
        <title>Characterization, genome and methylation analysis of a phthalic acid esters degrading strain Sphingobium yanoikuyae SHJ.</title>
        <authorList>
            <person name="Feng L."/>
        </authorList>
    </citation>
    <scope>NUCLEOTIDE SEQUENCE [LARGE SCALE GENOMIC DNA]</scope>
    <source>
        <strain evidence="2 3">SHJ</strain>
    </source>
</reference>
<dbReference type="Proteomes" id="UP000037029">
    <property type="component" value="Chromosome"/>
</dbReference>
<dbReference type="Pfam" id="PF04233">
    <property type="entry name" value="Phage_Mu_F"/>
    <property type="match status" value="1"/>
</dbReference>
<gene>
    <name evidence="2" type="ORF">BV87_16210</name>
</gene>
<dbReference type="AlphaFoldDB" id="A0A0J9D3H8"/>
<organism evidence="2 3">
    <name type="scientific">Sphingobium yanoikuyae</name>
    <name type="common">Sphingomonas yanoikuyae</name>
    <dbReference type="NCBI Taxonomy" id="13690"/>
    <lineage>
        <taxon>Bacteria</taxon>
        <taxon>Pseudomonadati</taxon>
        <taxon>Pseudomonadota</taxon>
        <taxon>Alphaproteobacteria</taxon>
        <taxon>Sphingomonadales</taxon>
        <taxon>Sphingomonadaceae</taxon>
        <taxon>Sphingobium</taxon>
    </lineage>
</organism>
<evidence type="ECO:0000259" key="1">
    <source>
        <dbReference type="Pfam" id="PF04233"/>
    </source>
</evidence>
<evidence type="ECO:0000313" key="3">
    <source>
        <dbReference type="Proteomes" id="UP000037029"/>
    </source>
</evidence>
<protein>
    <recommendedName>
        <fullName evidence="1">Phage head morphogenesis domain-containing protein</fullName>
    </recommendedName>
</protein>
<accession>A0A0J9D3H8</accession>
<dbReference type="InterPro" id="IPR006528">
    <property type="entry name" value="Phage_head_morphogenesis_dom"/>
</dbReference>
<feature type="domain" description="Phage head morphogenesis" evidence="1">
    <location>
        <begin position="149"/>
        <end position="251"/>
    </location>
</feature>
<dbReference type="EMBL" id="CP020925">
    <property type="protein sequence ID" value="ATP21567.1"/>
    <property type="molecule type" value="Genomic_DNA"/>
</dbReference>
<sequence length="259" mass="29128">MARRQRNIRRSSITIRDIDPPATLATDLYRSCYMPVVNAWASALPRINSAYARSLSELTQDSPADVRAEIDGAAEAINRLILILTPQVRDWALQVERWYRGKWRGAVLSATGVDLQTMLGPEDVRASLETTIEWNTALIKDVSAQTQQRIGNSVFDGLRNRTPSREVAKSISEATGMARTRSQRIASDQLNKLTSSLAEERRREAGIDTWKWRSSHKLNYRPEHAARDGKEYTDATAPKDRPGQLPYCGCRGQAVVKFD</sequence>
<evidence type="ECO:0000313" key="2">
    <source>
        <dbReference type="EMBL" id="ATP21567.1"/>
    </source>
</evidence>